<dbReference type="InterPro" id="IPR012854">
    <property type="entry name" value="Cu_amine_oxidase-like_N"/>
</dbReference>
<dbReference type="OrthoDB" id="2665331at2"/>
<keyword evidence="1" id="KW-0175">Coiled coil</keyword>
<evidence type="ECO:0000313" key="5">
    <source>
        <dbReference type="Proteomes" id="UP000249522"/>
    </source>
</evidence>
<sequence>MRMTRKTWLAFMLSVCLLAASLPGQAHAAYDSQFVDRIAEKYDNLQSKYLKLYEKDLDSMEEAYETYLQEQSAEQERLNRLLEADLAYLSKLFEEDYDRLKQANSSNNNYDSLLRSYRNDMNPNYSSGVMWAYANESNENYSSSAHWKLHNEINPNYSSSAMWSYGNEINPNYSSSTMWSYKNEMNENYSSSTMWRLKNESNVNYSTSTMWNYKQGYLSRSEAEKKINAILSEGEEKLAGIRSKSLSKLAAARKTAMAAISGTKQSALAAILDKREKAVKELNTIRTKITGEPLPVKSLVLNLDSIKVYIDGELQQFEQPPMLVSGSTMVPMRAIFERLGAEVTYTAATKTVKASKGATSISLKLGSKQAAVNGQSVQLGAAARSVNGHTMVPLRFISEALGAGVEWDKSTMTVTITTKPSAQ</sequence>
<dbReference type="SUPFAM" id="SSF55383">
    <property type="entry name" value="Copper amine oxidase, domain N"/>
    <property type="match status" value="1"/>
</dbReference>
<feature type="chain" id="PRO_5015843722" evidence="2">
    <location>
        <begin position="29"/>
        <end position="423"/>
    </location>
</feature>
<organism evidence="4 5">
    <name type="scientific">Paenibacillus sambharensis</name>
    <dbReference type="NCBI Taxonomy" id="1803190"/>
    <lineage>
        <taxon>Bacteria</taxon>
        <taxon>Bacillati</taxon>
        <taxon>Bacillota</taxon>
        <taxon>Bacilli</taxon>
        <taxon>Bacillales</taxon>
        <taxon>Paenibacillaceae</taxon>
        <taxon>Paenibacillus</taxon>
    </lineage>
</organism>
<feature type="coiled-coil region" evidence="1">
    <location>
        <begin position="35"/>
        <end position="77"/>
    </location>
</feature>
<evidence type="ECO:0000256" key="2">
    <source>
        <dbReference type="SAM" id="SignalP"/>
    </source>
</evidence>
<keyword evidence="2" id="KW-0732">Signal</keyword>
<dbReference type="InterPro" id="IPR036582">
    <property type="entry name" value="Mao_N_sf"/>
</dbReference>
<evidence type="ECO:0000256" key="1">
    <source>
        <dbReference type="SAM" id="Coils"/>
    </source>
</evidence>
<dbReference type="EMBL" id="QKRB01000044">
    <property type="protein sequence ID" value="PZD95566.1"/>
    <property type="molecule type" value="Genomic_DNA"/>
</dbReference>
<gene>
    <name evidence="4" type="ORF">DNH61_13645</name>
</gene>
<accession>A0A2W1L8I4</accession>
<protein>
    <submittedName>
        <fullName evidence="4">Copper amine oxidase N-terminal domain-containing protein</fullName>
    </submittedName>
</protein>
<feature type="domain" description="Copper amine oxidase-like N-terminal" evidence="3">
    <location>
        <begin position="310"/>
        <end position="416"/>
    </location>
</feature>
<dbReference type="Proteomes" id="UP000249522">
    <property type="component" value="Unassembled WGS sequence"/>
</dbReference>
<proteinExistence type="predicted"/>
<feature type="signal peptide" evidence="2">
    <location>
        <begin position="1"/>
        <end position="28"/>
    </location>
</feature>
<dbReference type="RefSeq" id="WP_111147196.1">
    <property type="nucleotide sequence ID" value="NZ_QKRB01000044.1"/>
</dbReference>
<dbReference type="Gene3D" id="3.30.457.10">
    <property type="entry name" value="Copper amine oxidase-like, N-terminal domain"/>
    <property type="match status" value="1"/>
</dbReference>
<keyword evidence="5" id="KW-1185">Reference proteome</keyword>
<reference evidence="4 5" key="1">
    <citation type="submission" date="2018-06" db="EMBL/GenBank/DDBJ databases">
        <title>Paenibacillus imtechensis sp. nov.</title>
        <authorList>
            <person name="Pinnaka A.K."/>
            <person name="Singh H."/>
            <person name="Kaur M."/>
        </authorList>
    </citation>
    <scope>NUCLEOTIDE SEQUENCE [LARGE SCALE GENOMIC DNA]</scope>
    <source>
        <strain evidence="4 5">SMB1</strain>
    </source>
</reference>
<dbReference type="Pfam" id="PF07833">
    <property type="entry name" value="Cu_amine_oxidN1"/>
    <property type="match status" value="1"/>
</dbReference>
<evidence type="ECO:0000313" key="4">
    <source>
        <dbReference type="EMBL" id="PZD95566.1"/>
    </source>
</evidence>
<comment type="caution">
    <text evidence="4">The sequence shown here is derived from an EMBL/GenBank/DDBJ whole genome shotgun (WGS) entry which is preliminary data.</text>
</comment>
<evidence type="ECO:0000259" key="3">
    <source>
        <dbReference type="Pfam" id="PF07833"/>
    </source>
</evidence>
<name>A0A2W1L8I4_9BACL</name>
<dbReference type="AlphaFoldDB" id="A0A2W1L8I4"/>